<protein>
    <submittedName>
        <fullName evidence="2">DNA-binding MarR family transcriptional regulator</fullName>
    </submittedName>
</protein>
<dbReference type="PROSITE" id="PS50995">
    <property type="entry name" value="HTH_MARR_2"/>
    <property type="match status" value="1"/>
</dbReference>
<sequence length="158" mass="17656">MNRTDISLIALRKILRATELYGRKLASAAGLTAVQFRVLQVVAEREMMTPKDIAMQMGVSQATITSLIDKLEKQGMVRRTKSEADRRQTNITLTTRGRETVDTAPDALQQRYVRQFEALEGWEQAQLISSLERVAAMLDAAELDAAPVLDIGDIRKPQ</sequence>
<dbReference type="InterPro" id="IPR039422">
    <property type="entry name" value="MarR/SlyA-like"/>
</dbReference>
<reference evidence="2 3" key="1">
    <citation type="submission" date="2019-03" db="EMBL/GenBank/DDBJ databases">
        <title>Genomic Encyclopedia of Type Strains, Phase IV (KMG-IV): sequencing the most valuable type-strain genomes for metagenomic binning, comparative biology and taxonomic classification.</title>
        <authorList>
            <person name="Goeker M."/>
        </authorList>
    </citation>
    <scope>NUCLEOTIDE SEQUENCE [LARGE SCALE GENOMIC DNA]</scope>
    <source>
        <strain evidence="2 3">DSM 104836</strain>
    </source>
</reference>
<evidence type="ECO:0000313" key="2">
    <source>
        <dbReference type="EMBL" id="TCS60781.1"/>
    </source>
</evidence>
<dbReference type="GO" id="GO:0003677">
    <property type="term" value="F:DNA binding"/>
    <property type="evidence" value="ECO:0007669"/>
    <property type="project" value="UniProtKB-KW"/>
</dbReference>
<dbReference type="Pfam" id="PF01047">
    <property type="entry name" value="MarR"/>
    <property type="match status" value="1"/>
</dbReference>
<dbReference type="InterPro" id="IPR036388">
    <property type="entry name" value="WH-like_DNA-bd_sf"/>
</dbReference>
<dbReference type="GO" id="GO:0003700">
    <property type="term" value="F:DNA-binding transcription factor activity"/>
    <property type="evidence" value="ECO:0007669"/>
    <property type="project" value="InterPro"/>
</dbReference>
<accession>A0A4V2UN61</accession>
<dbReference type="GO" id="GO:0006950">
    <property type="term" value="P:response to stress"/>
    <property type="evidence" value="ECO:0007669"/>
    <property type="project" value="TreeGrafter"/>
</dbReference>
<dbReference type="PANTHER" id="PTHR33164:SF89">
    <property type="entry name" value="MARR FAMILY REGULATORY PROTEIN"/>
    <property type="match status" value="1"/>
</dbReference>
<dbReference type="InterPro" id="IPR036390">
    <property type="entry name" value="WH_DNA-bd_sf"/>
</dbReference>
<dbReference type="AlphaFoldDB" id="A0A4V2UN61"/>
<dbReference type="InterPro" id="IPR000835">
    <property type="entry name" value="HTH_MarR-typ"/>
</dbReference>
<dbReference type="RefSeq" id="WP_132246953.1">
    <property type="nucleotide sequence ID" value="NZ_CBDUOC010000068.1"/>
</dbReference>
<dbReference type="Proteomes" id="UP000295696">
    <property type="component" value="Unassembled WGS sequence"/>
</dbReference>
<gene>
    <name evidence="2" type="ORF">EDD52_11374</name>
</gene>
<dbReference type="PRINTS" id="PR00598">
    <property type="entry name" value="HTHMARR"/>
</dbReference>
<dbReference type="OrthoDB" id="8447118at2"/>
<name>A0A4V2UN61_9RHOB</name>
<evidence type="ECO:0000313" key="3">
    <source>
        <dbReference type="Proteomes" id="UP000295696"/>
    </source>
</evidence>
<proteinExistence type="predicted"/>
<comment type="caution">
    <text evidence="2">The sequence shown here is derived from an EMBL/GenBank/DDBJ whole genome shotgun (WGS) entry which is preliminary data.</text>
</comment>
<organism evidence="2 3">
    <name type="scientific">Primorskyibacter sedentarius</name>
    <dbReference type="NCBI Taxonomy" id="745311"/>
    <lineage>
        <taxon>Bacteria</taxon>
        <taxon>Pseudomonadati</taxon>
        <taxon>Pseudomonadota</taxon>
        <taxon>Alphaproteobacteria</taxon>
        <taxon>Rhodobacterales</taxon>
        <taxon>Roseobacteraceae</taxon>
        <taxon>Primorskyibacter</taxon>
    </lineage>
</organism>
<dbReference type="Gene3D" id="1.10.10.10">
    <property type="entry name" value="Winged helix-like DNA-binding domain superfamily/Winged helix DNA-binding domain"/>
    <property type="match status" value="1"/>
</dbReference>
<evidence type="ECO:0000259" key="1">
    <source>
        <dbReference type="PROSITE" id="PS50995"/>
    </source>
</evidence>
<dbReference type="EMBL" id="SLZU01000013">
    <property type="protein sequence ID" value="TCS60781.1"/>
    <property type="molecule type" value="Genomic_DNA"/>
</dbReference>
<dbReference type="SMART" id="SM00347">
    <property type="entry name" value="HTH_MARR"/>
    <property type="match status" value="1"/>
</dbReference>
<dbReference type="PANTHER" id="PTHR33164">
    <property type="entry name" value="TRANSCRIPTIONAL REGULATOR, MARR FAMILY"/>
    <property type="match status" value="1"/>
</dbReference>
<keyword evidence="3" id="KW-1185">Reference proteome</keyword>
<keyword evidence="2" id="KW-0238">DNA-binding</keyword>
<feature type="domain" description="HTH marR-type" evidence="1">
    <location>
        <begin position="1"/>
        <end position="136"/>
    </location>
</feature>
<dbReference type="SUPFAM" id="SSF46785">
    <property type="entry name" value="Winged helix' DNA-binding domain"/>
    <property type="match status" value="1"/>
</dbReference>